<organism evidence="1 2">
    <name type="scientific">Limosilactobacillus balticus</name>
    <dbReference type="NCBI Taxonomy" id="2759747"/>
    <lineage>
        <taxon>Bacteria</taxon>
        <taxon>Bacillati</taxon>
        <taxon>Bacillota</taxon>
        <taxon>Bacilli</taxon>
        <taxon>Lactobacillales</taxon>
        <taxon>Lactobacillaceae</taxon>
        <taxon>Limosilactobacillus</taxon>
    </lineage>
</organism>
<proteinExistence type="predicted"/>
<evidence type="ECO:0000313" key="2">
    <source>
        <dbReference type="Proteomes" id="UP001200032"/>
    </source>
</evidence>
<dbReference type="RefSeq" id="WP_231796078.1">
    <property type="nucleotide sequence ID" value="NZ_JAJPDJ010000073.1"/>
</dbReference>
<name>A0ABS8REV2_9LACO</name>
<accession>A0ABS8REV2</accession>
<protein>
    <recommendedName>
        <fullName evidence="3">DUF2249 domain-containing protein</fullName>
    </recommendedName>
</protein>
<sequence length="71" mass="8733">MRRDFEKEDFILLDTLLEQALKQGKSSFKVHMMAFDEVPNYEQHISKYERLSKYRIRHVYDGGYYIFHIEK</sequence>
<dbReference type="Proteomes" id="UP001200032">
    <property type="component" value="Unassembled WGS sequence"/>
</dbReference>
<evidence type="ECO:0000313" key="1">
    <source>
        <dbReference type="EMBL" id="MCD7139539.1"/>
    </source>
</evidence>
<reference evidence="1 2" key="1">
    <citation type="submission" date="2021-12" db="EMBL/GenBank/DDBJ databases">
        <title>A phylogenomic analysis of Limosilactobacillus reuteri reveals ancient and stable evolutionary relationships with rodents and birds and zoonotic transmission to humans.</title>
        <authorList>
            <person name="Li F."/>
            <person name="Li X."/>
            <person name="Cheng C."/>
            <person name="Tollenaar S."/>
            <person name="Zhang J.S."/>
            <person name="Simpson D."/>
            <person name="Tasseva G."/>
            <person name="Perez-Munoz M.E."/>
            <person name="Frese S."/>
            <person name="Gaenzle M.G."/>
            <person name="Walter J."/>
            <person name="Zheng J."/>
        </authorList>
    </citation>
    <scope>NUCLEOTIDE SEQUENCE [LARGE SCALE GENOMIC DNA]</scope>
    <source>
        <strain evidence="1 2">WF-AF5-A</strain>
    </source>
</reference>
<keyword evidence="2" id="KW-1185">Reference proteome</keyword>
<dbReference type="EMBL" id="JAJPDJ010000073">
    <property type="protein sequence ID" value="MCD7139539.1"/>
    <property type="molecule type" value="Genomic_DNA"/>
</dbReference>
<evidence type="ECO:0008006" key="3">
    <source>
        <dbReference type="Google" id="ProtNLM"/>
    </source>
</evidence>
<gene>
    <name evidence="1" type="ORF">LTY59_10040</name>
</gene>
<comment type="caution">
    <text evidence="1">The sequence shown here is derived from an EMBL/GenBank/DDBJ whole genome shotgun (WGS) entry which is preliminary data.</text>
</comment>